<dbReference type="PANTHER" id="PTHR42684">
    <property type="entry name" value="ADENOSYLMETHIONINE-8-AMINO-7-OXONONANOATE AMINOTRANSFERASE"/>
    <property type="match status" value="1"/>
</dbReference>
<feature type="modified residue" description="N6-(pyridoxal phosphate)lysine" evidence="9">
    <location>
        <position position="274"/>
    </location>
</feature>
<dbReference type="InterPro" id="IPR005814">
    <property type="entry name" value="Aminotrans_3"/>
</dbReference>
<name>A0A4D6Y2I7_BUCMH</name>
<comment type="subunit">
    <text evidence="9">Homodimer.</text>
</comment>
<dbReference type="UniPathway" id="UPA00078">
    <property type="reaction ID" value="UER00160"/>
</dbReference>
<feature type="binding site" evidence="9">
    <location>
        <begin position="112"/>
        <end position="113"/>
    </location>
    <ligand>
        <name>pyridoxal 5'-phosphate</name>
        <dbReference type="ChEBI" id="CHEBI:597326"/>
    </ligand>
</feature>
<dbReference type="Gene3D" id="3.90.1150.10">
    <property type="entry name" value="Aspartate Aminotransferase, domain 1"/>
    <property type="match status" value="1"/>
</dbReference>
<protein>
    <recommendedName>
        <fullName evidence="9">Adenosylmethionine-8-amino-7-oxononanoate aminotransferase</fullName>
        <ecNumber evidence="9">2.6.1.62</ecNumber>
    </recommendedName>
    <alternativeName>
        <fullName evidence="9">7,8-diamino-pelargonic acid aminotransferase</fullName>
        <shortName evidence="9">DAPA AT</shortName>
        <shortName evidence="9">DAPA aminotransferase</shortName>
    </alternativeName>
    <alternativeName>
        <fullName evidence="9">7,8-diaminononanoate synthase</fullName>
        <shortName evidence="9">DANS</shortName>
    </alternativeName>
    <alternativeName>
        <fullName evidence="9">Diaminopelargonic acid synthase</fullName>
    </alternativeName>
</protein>
<comment type="catalytic activity">
    <reaction evidence="8 9">
        <text>(8S)-8-amino-7-oxononanoate + S-adenosyl-L-methionine = S-adenosyl-4-methylsulfanyl-2-oxobutanoate + (7R,8S)-7,8-diammoniononanoate</text>
        <dbReference type="Rhea" id="RHEA:16861"/>
        <dbReference type="ChEBI" id="CHEBI:16490"/>
        <dbReference type="ChEBI" id="CHEBI:59789"/>
        <dbReference type="ChEBI" id="CHEBI:149468"/>
        <dbReference type="ChEBI" id="CHEBI:149469"/>
        <dbReference type="EC" id="2.6.1.62"/>
    </reaction>
</comment>
<dbReference type="Gene3D" id="3.40.640.10">
    <property type="entry name" value="Type I PLP-dependent aspartate aminotransferase-like (Major domain)"/>
    <property type="match status" value="1"/>
</dbReference>
<dbReference type="EC" id="2.6.1.62" evidence="9"/>
<dbReference type="PANTHER" id="PTHR42684:SF17">
    <property type="entry name" value="ADENOSYLMETHIONINE-8-AMINO-7-OXONONANOATE AMINOTRANSFERASE"/>
    <property type="match status" value="1"/>
</dbReference>
<dbReference type="InterPro" id="IPR015422">
    <property type="entry name" value="PyrdxlP-dep_Trfase_small"/>
</dbReference>
<feature type="binding site" evidence="9">
    <location>
        <position position="52"/>
    </location>
    <ligand>
        <name>substrate</name>
    </ligand>
</feature>
<dbReference type="OrthoDB" id="9801052at2"/>
<feature type="binding site" evidence="9">
    <location>
        <position position="307"/>
    </location>
    <ligand>
        <name>substrate</name>
    </ligand>
</feature>
<dbReference type="RefSeq" id="WP_158336498.1">
    <property type="nucleotide sequence ID" value="NZ_CP033004.1"/>
</dbReference>
<dbReference type="EMBL" id="CP033004">
    <property type="protein sequence ID" value="QCI23297.1"/>
    <property type="molecule type" value="Genomic_DNA"/>
</dbReference>
<evidence type="ECO:0000256" key="1">
    <source>
        <dbReference type="ARBA" id="ARBA00001933"/>
    </source>
</evidence>
<evidence type="ECO:0000256" key="3">
    <source>
        <dbReference type="ARBA" id="ARBA00022576"/>
    </source>
</evidence>
<gene>
    <name evidence="9" type="primary">bioA</name>
    <name evidence="10" type="ORF">D9V73_01385</name>
</gene>
<keyword evidence="9" id="KW-0963">Cytoplasm</keyword>
<dbReference type="Proteomes" id="UP000298566">
    <property type="component" value="Chromosome"/>
</dbReference>
<proteinExistence type="inferred from homology"/>
<dbReference type="Pfam" id="PF00202">
    <property type="entry name" value="Aminotran_3"/>
    <property type="match status" value="1"/>
</dbReference>
<dbReference type="InterPro" id="IPR049704">
    <property type="entry name" value="Aminotrans_3_PPA_site"/>
</dbReference>
<feature type="binding site" evidence="9">
    <location>
        <position position="391"/>
    </location>
    <ligand>
        <name>substrate</name>
    </ligand>
</feature>
<accession>A0A4D6Y2I7</accession>
<dbReference type="InterPro" id="IPR015424">
    <property type="entry name" value="PyrdxlP-dep_Trfase"/>
</dbReference>
<evidence type="ECO:0000256" key="5">
    <source>
        <dbReference type="ARBA" id="ARBA00022691"/>
    </source>
</evidence>
<evidence type="ECO:0000256" key="7">
    <source>
        <dbReference type="ARBA" id="ARBA00022898"/>
    </source>
</evidence>
<keyword evidence="5 9" id="KW-0949">S-adenosyl-L-methionine</keyword>
<dbReference type="FunFam" id="3.40.640.10:FF:000041">
    <property type="entry name" value="Adenosylmethionine-8-amino-7-oxononanoate aminotransferase"/>
    <property type="match status" value="1"/>
</dbReference>
<evidence type="ECO:0000313" key="10">
    <source>
        <dbReference type="EMBL" id="QCI23297.1"/>
    </source>
</evidence>
<evidence type="ECO:0000313" key="11">
    <source>
        <dbReference type="Proteomes" id="UP000298566"/>
    </source>
</evidence>
<dbReference type="InterPro" id="IPR015421">
    <property type="entry name" value="PyrdxlP-dep_Trfase_major"/>
</dbReference>
<keyword evidence="4 9" id="KW-0808">Transferase</keyword>
<evidence type="ECO:0000256" key="6">
    <source>
        <dbReference type="ARBA" id="ARBA00022756"/>
    </source>
</evidence>
<organism evidence="10 11">
    <name type="scientific">Buchnera aphidicola subsp. Melaphis rhois</name>
    <dbReference type="NCBI Taxonomy" id="118103"/>
    <lineage>
        <taxon>Bacteria</taxon>
        <taxon>Pseudomonadati</taxon>
        <taxon>Pseudomonadota</taxon>
        <taxon>Gammaproteobacteria</taxon>
        <taxon>Enterobacterales</taxon>
        <taxon>Erwiniaceae</taxon>
        <taxon>Buchnera</taxon>
    </lineage>
</organism>
<evidence type="ECO:0000256" key="8">
    <source>
        <dbReference type="ARBA" id="ARBA00048449"/>
    </source>
</evidence>
<evidence type="ECO:0000256" key="9">
    <source>
        <dbReference type="HAMAP-Rule" id="MF_00834"/>
    </source>
</evidence>
<dbReference type="GO" id="GO:0004015">
    <property type="term" value="F:adenosylmethionine-8-amino-7-oxononanoate transaminase activity"/>
    <property type="evidence" value="ECO:0007669"/>
    <property type="project" value="UniProtKB-UniRule"/>
</dbReference>
<dbReference type="CDD" id="cd00610">
    <property type="entry name" value="OAT_like"/>
    <property type="match status" value="1"/>
</dbReference>
<feature type="binding site" evidence="9">
    <location>
        <position position="144"/>
    </location>
    <ligand>
        <name>substrate</name>
    </ligand>
</feature>
<comment type="function">
    <text evidence="9">Catalyzes the transfer of the alpha-amino group from S-adenosyl-L-methionine (SAM) to 7-keto-8-aminopelargonic acid (KAPA) to form 7,8-diaminopelargonic acid (DAPA). It is the only aminotransferase known to utilize SAM as an amino donor.</text>
</comment>
<feature type="site" description="Participates in the substrate recognition with KAPA and in a stacking interaction with the adenine ring of SAM" evidence="9">
    <location>
        <position position="17"/>
    </location>
</feature>
<dbReference type="GO" id="GO:0005737">
    <property type="term" value="C:cytoplasm"/>
    <property type="evidence" value="ECO:0007669"/>
    <property type="project" value="UniProtKB-SubCell"/>
</dbReference>
<keyword evidence="3 9" id="KW-0032">Aminotransferase</keyword>
<reference evidence="10 11" key="1">
    <citation type="submission" date="2018-10" db="EMBL/GenBank/DDBJ databases">
        <title>Comparative functional genomics of the obligate endosymbiont Buchnera aphidicola.</title>
        <authorList>
            <person name="Chong R.A."/>
        </authorList>
    </citation>
    <scope>NUCLEOTIDE SEQUENCE [LARGE SCALE GENOMIC DNA]</scope>
    <source>
        <strain evidence="10 11">Mrh</strain>
    </source>
</reference>
<dbReference type="NCBIfam" id="NF004624">
    <property type="entry name" value="PRK05964.1"/>
    <property type="match status" value="1"/>
</dbReference>
<dbReference type="PROSITE" id="PS00600">
    <property type="entry name" value="AA_TRANSFER_CLASS_3"/>
    <property type="match status" value="1"/>
</dbReference>
<dbReference type="HAMAP" id="MF_00834">
    <property type="entry name" value="BioA"/>
    <property type="match status" value="1"/>
</dbReference>
<evidence type="ECO:0000256" key="4">
    <source>
        <dbReference type="ARBA" id="ARBA00022679"/>
    </source>
</evidence>
<comment type="subcellular location">
    <subcellularLocation>
        <location evidence="9">Cytoplasm</location>
    </subcellularLocation>
</comment>
<comment type="pathway">
    <text evidence="2 9">Cofactor biosynthesis; biotin biosynthesis; 7,8-diaminononanoate from 8-amino-7-oxononanoate (SAM route): step 1/1.</text>
</comment>
<dbReference type="InterPro" id="IPR005815">
    <property type="entry name" value="BioA"/>
</dbReference>
<evidence type="ECO:0000256" key="2">
    <source>
        <dbReference type="ARBA" id="ARBA00005063"/>
    </source>
</evidence>
<keyword evidence="6 9" id="KW-0093">Biotin biosynthesis</keyword>
<dbReference type="AlphaFoldDB" id="A0A4D6Y2I7"/>
<dbReference type="NCBIfam" id="TIGR00508">
    <property type="entry name" value="bioA"/>
    <property type="match status" value="1"/>
</dbReference>
<dbReference type="NCBIfam" id="NF005940">
    <property type="entry name" value="PRK07986.1"/>
    <property type="match status" value="1"/>
</dbReference>
<dbReference type="GO" id="GO:0030170">
    <property type="term" value="F:pyridoxal phosphate binding"/>
    <property type="evidence" value="ECO:0007669"/>
    <property type="project" value="UniProtKB-UniRule"/>
</dbReference>
<feature type="binding site" evidence="9">
    <location>
        <begin position="308"/>
        <end position="309"/>
    </location>
    <ligand>
        <name>pyridoxal 5'-phosphate</name>
        <dbReference type="ChEBI" id="CHEBI:597326"/>
    </ligand>
</feature>
<feature type="binding site" evidence="9">
    <location>
        <position position="245"/>
    </location>
    <ligand>
        <name>pyridoxal 5'-phosphate</name>
        <dbReference type="ChEBI" id="CHEBI:597326"/>
    </ligand>
</feature>
<comment type="similarity">
    <text evidence="9">Belongs to the class-III pyridoxal-phosphate-dependent aminotransferase family. BioA subfamily.</text>
</comment>
<comment type="cofactor">
    <cofactor evidence="1 9">
        <name>pyridoxal 5'-phosphate</name>
        <dbReference type="ChEBI" id="CHEBI:597326"/>
    </cofactor>
</comment>
<feature type="binding site" evidence="9">
    <location>
        <position position="274"/>
    </location>
    <ligand>
        <name>substrate</name>
    </ligand>
</feature>
<keyword evidence="7 9" id="KW-0663">Pyridoxal phosphate</keyword>
<sequence>MNKSDLMFDQQHIWHPYSSMINPLPCYLIKSAKGIFLTLDDGRQLIDGMSSWWSVIHGYNHPRLNRALKTQISRMSHVMFGGITHYPAISLCRKLIKITPKILSCIFLSDSGSVAIEVAIKMALQYWKALNKNRTTFLTIKNGYHGDTFSAVSLSDPMSSFHNLYCDFFPKNLFSDAPKCSFYSKWDEQDIHSFNYLIEKNKDIIAAVILEPIVQGIGGMNFYHPMFLRKIRTLCTEFNIPLILDEIATGFGRTGKFFAFEYSRIVPDILCIGKAMTGGMITLSATLTTRKIAETISSSASGCFMHGPTFMANPLACAVANENIAILQEKSWKKQVKNIEKYFNLFLSPLLNHPNVKDIRILGAIGVIECMRNINIARIQDFFVKKGVWIRPFHNIIYLVPSYIIDKSSLKRLIHVISIALNYKHLFIE</sequence>
<dbReference type="SUPFAM" id="SSF53383">
    <property type="entry name" value="PLP-dependent transferases"/>
    <property type="match status" value="1"/>
</dbReference>
<dbReference type="GO" id="GO:0009102">
    <property type="term" value="P:biotin biosynthetic process"/>
    <property type="evidence" value="ECO:0007669"/>
    <property type="project" value="UniProtKB-UniRule"/>
</dbReference>